<dbReference type="Proteomes" id="UP000663877">
    <property type="component" value="Unassembled WGS sequence"/>
</dbReference>
<dbReference type="SUPFAM" id="SSF47473">
    <property type="entry name" value="EF-hand"/>
    <property type="match status" value="1"/>
</dbReference>
<dbReference type="SMART" id="SM00054">
    <property type="entry name" value="EFh"/>
    <property type="match status" value="3"/>
</dbReference>
<dbReference type="GO" id="GO:0005509">
    <property type="term" value="F:calcium ion binding"/>
    <property type="evidence" value="ECO:0007669"/>
    <property type="project" value="InterPro"/>
</dbReference>
<evidence type="ECO:0000256" key="3">
    <source>
        <dbReference type="ARBA" id="ARBA00022723"/>
    </source>
</evidence>
<organism evidence="8 11">
    <name type="scientific">Adineta steineri</name>
    <dbReference type="NCBI Taxonomy" id="433720"/>
    <lineage>
        <taxon>Eukaryota</taxon>
        <taxon>Metazoa</taxon>
        <taxon>Spiralia</taxon>
        <taxon>Gnathifera</taxon>
        <taxon>Rotifera</taxon>
        <taxon>Eurotatoria</taxon>
        <taxon>Bdelloidea</taxon>
        <taxon>Adinetida</taxon>
        <taxon>Adinetidae</taxon>
        <taxon>Adineta</taxon>
    </lineage>
</organism>
<dbReference type="InterPro" id="IPR011992">
    <property type="entry name" value="EF-hand-dom_pair"/>
</dbReference>
<evidence type="ECO:0000256" key="1">
    <source>
        <dbReference type="ARBA" id="ARBA00006049"/>
    </source>
</evidence>
<dbReference type="Proteomes" id="UP000663832">
    <property type="component" value="Unassembled WGS sequence"/>
</dbReference>
<evidence type="ECO:0000256" key="6">
    <source>
        <dbReference type="ARBA" id="ARBA00023288"/>
    </source>
</evidence>
<dbReference type="InterPro" id="IPR028846">
    <property type="entry name" value="Recoverin"/>
</dbReference>
<feature type="domain" description="EF-hand" evidence="7">
    <location>
        <begin position="145"/>
        <end position="180"/>
    </location>
</feature>
<keyword evidence="4" id="KW-0677">Repeat</keyword>
<keyword evidence="3" id="KW-0479">Metal-binding</keyword>
<evidence type="ECO:0000256" key="4">
    <source>
        <dbReference type="ARBA" id="ARBA00022737"/>
    </source>
</evidence>
<evidence type="ECO:0000256" key="5">
    <source>
        <dbReference type="ARBA" id="ARBA00022837"/>
    </source>
</evidence>
<keyword evidence="10" id="KW-1185">Reference proteome</keyword>
<proteinExistence type="inferred from homology"/>
<comment type="similarity">
    <text evidence="1">Belongs to the recoverin family.</text>
</comment>
<evidence type="ECO:0000256" key="2">
    <source>
        <dbReference type="ARBA" id="ARBA00022707"/>
    </source>
</evidence>
<dbReference type="CDD" id="cd00051">
    <property type="entry name" value="EFh"/>
    <property type="match status" value="2"/>
</dbReference>
<evidence type="ECO:0000313" key="9">
    <source>
        <dbReference type="EMBL" id="CAF1560589.1"/>
    </source>
</evidence>
<dbReference type="InterPro" id="IPR018247">
    <property type="entry name" value="EF_Hand_1_Ca_BS"/>
</dbReference>
<dbReference type="EMBL" id="CAJNOI010000034">
    <property type="protein sequence ID" value="CAF0891511.1"/>
    <property type="molecule type" value="Genomic_DNA"/>
</dbReference>
<dbReference type="EMBL" id="CAJNOM010000777">
    <property type="protein sequence ID" value="CAF1560589.1"/>
    <property type="molecule type" value="Genomic_DNA"/>
</dbReference>
<gene>
    <name evidence="8" type="ORF">BJG266_LOCUS9974</name>
    <name evidence="9" type="ORF">QVE165_LOCUS47862</name>
</gene>
<dbReference type="PANTHER" id="PTHR23055">
    <property type="entry name" value="CALCIUM BINDING PROTEINS"/>
    <property type="match status" value="1"/>
</dbReference>
<keyword evidence="5" id="KW-0106">Calcium</keyword>
<dbReference type="AlphaFoldDB" id="A0A813Z067"/>
<evidence type="ECO:0000313" key="10">
    <source>
        <dbReference type="Proteomes" id="UP000663832"/>
    </source>
</evidence>
<dbReference type="Pfam" id="PF13202">
    <property type="entry name" value="EF-hand_5"/>
    <property type="match status" value="1"/>
</dbReference>
<evidence type="ECO:0000313" key="8">
    <source>
        <dbReference type="EMBL" id="CAF0891511.1"/>
    </source>
</evidence>
<evidence type="ECO:0000259" key="7">
    <source>
        <dbReference type="PROSITE" id="PS50222"/>
    </source>
</evidence>
<sequence>MSSIIDNETGFSESDIHFARKTFIRDCPNGRCSKQKFLTFIRKSTLQKIHQSNVPFFKTLQYYRRRKKFFSMMFDIYDRNHDGELDFDEYLYALSALSGANRLRTIETLFCFFDTNNQGYITREEFNSRKIIAAQCLGQAKTGIKDKLLYEQAFNAMDVDKDGRISKDEFIQWHLNDHLKLDETKSIKKRTRLLRTISNLVDGRGPIEKNPVDISLDKTMNINTNQESSSMFHIDQYLLNIFRQARNRFHYGKNKISDHQFDSGVLTSSPINAITDLDLTENSFQCIATNEADNELLYQSLEDVLIETLHELRQQRQEQRLNSNCADKSLREDQHSITIRL</sequence>
<dbReference type="InterPro" id="IPR002048">
    <property type="entry name" value="EF_hand_dom"/>
</dbReference>
<dbReference type="Pfam" id="PF13499">
    <property type="entry name" value="EF-hand_7"/>
    <property type="match status" value="1"/>
</dbReference>
<dbReference type="PROSITE" id="PS00018">
    <property type="entry name" value="EF_HAND_1"/>
    <property type="match status" value="2"/>
</dbReference>
<name>A0A813Z067_9BILA</name>
<accession>A0A813Z067</accession>
<dbReference type="Gene3D" id="1.10.238.10">
    <property type="entry name" value="EF-hand"/>
    <property type="match status" value="1"/>
</dbReference>
<dbReference type="PANTHER" id="PTHR23055:SF178">
    <property type="entry name" value="NEUROCALCIN HOMOLOG"/>
    <property type="match status" value="1"/>
</dbReference>
<feature type="domain" description="EF-hand" evidence="7">
    <location>
        <begin position="65"/>
        <end position="100"/>
    </location>
</feature>
<evidence type="ECO:0000313" key="11">
    <source>
        <dbReference type="Proteomes" id="UP000663877"/>
    </source>
</evidence>
<reference evidence="8" key="1">
    <citation type="submission" date="2021-02" db="EMBL/GenBank/DDBJ databases">
        <authorList>
            <person name="Nowell W R."/>
        </authorList>
    </citation>
    <scope>NUCLEOTIDE SEQUENCE</scope>
</reference>
<protein>
    <recommendedName>
        <fullName evidence="7">EF-hand domain-containing protein</fullName>
    </recommendedName>
</protein>
<comment type="caution">
    <text evidence="8">The sequence shown here is derived from an EMBL/GenBank/DDBJ whole genome shotgun (WGS) entry which is preliminary data.</text>
</comment>
<keyword evidence="2" id="KW-0519">Myristate</keyword>
<keyword evidence="6" id="KW-0449">Lipoprotein</keyword>
<dbReference type="OrthoDB" id="191686at2759"/>
<dbReference type="PROSITE" id="PS50222">
    <property type="entry name" value="EF_HAND_2"/>
    <property type="match status" value="2"/>
</dbReference>